<reference evidence="2 3" key="1">
    <citation type="journal article" date="2023" name="Proc. Natl. Acad. Sci. U.S.A.">
        <title>A global phylogenomic analysis of the shiitake genus Lentinula.</title>
        <authorList>
            <person name="Sierra-Patev S."/>
            <person name="Min B."/>
            <person name="Naranjo-Ortiz M."/>
            <person name="Looney B."/>
            <person name="Konkel Z."/>
            <person name="Slot J.C."/>
            <person name="Sakamoto Y."/>
            <person name="Steenwyk J.L."/>
            <person name="Rokas A."/>
            <person name="Carro J."/>
            <person name="Camarero S."/>
            <person name="Ferreira P."/>
            <person name="Molpeceres G."/>
            <person name="Ruiz-Duenas F.J."/>
            <person name="Serrano A."/>
            <person name="Henrissat B."/>
            <person name="Drula E."/>
            <person name="Hughes K.W."/>
            <person name="Mata J.L."/>
            <person name="Ishikawa N.K."/>
            <person name="Vargas-Isla R."/>
            <person name="Ushijima S."/>
            <person name="Smith C.A."/>
            <person name="Donoghue J."/>
            <person name="Ahrendt S."/>
            <person name="Andreopoulos W."/>
            <person name="He G."/>
            <person name="LaButti K."/>
            <person name="Lipzen A."/>
            <person name="Ng V."/>
            <person name="Riley R."/>
            <person name="Sandor L."/>
            <person name="Barry K."/>
            <person name="Martinez A.T."/>
            <person name="Xiao Y."/>
            <person name="Gibbons J.G."/>
            <person name="Terashima K."/>
            <person name="Grigoriev I.V."/>
            <person name="Hibbett D."/>
        </authorList>
    </citation>
    <scope>NUCLEOTIDE SEQUENCE [LARGE SCALE GENOMIC DNA]</scope>
    <source>
        <strain evidence="2 3">TFB7810</strain>
    </source>
</reference>
<keyword evidence="1" id="KW-1133">Transmembrane helix</keyword>
<keyword evidence="3" id="KW-1185">Reference proteome</keyword>
<sequence>MQRCYWMIWAAKFRGKLTFTLSRYCLILLMPLTHSILLANNQLICDTYWVPPKTIFIVSIFDQGRDDSTNINSYDCERVQAVAIACK</sequence>
<evidence type="ECO:0000313" key="2">
    <source>
        <dbReference type="EMBL" id="KAJ3742357.1"/>
    </source>
</evidence>
<name>A0A9W8NX25_9AGAR</name>
<organism evidence="2 3">
    <name type="scientific">Lentinula detonsa</name>
    <dbReference type="NCBI Taxonomy" id="2804962"/>
    <lineage>
        <taxon>Eukaryota</taxon>
        <taxon>Fungi</taxon>
        <taxon>Dikarya</taxon>
        <taxon>Basidiomycota</taxon>
        <taxon>Agaricomycotina</taxon>
        <taxon>Agaricomycetes</taxon>
        <taxon>Agaricomycetidae</taxon>
        <taxon>Agaricales</taxon>
        <taxon>Marasmiineae</taxon>
        <taxon>Omphalotaceae</taxon>
        <taxon>Lentinula</taxon>
    </lineage>
</organism>
<dbReference type="EMBL" id="JANVFU010000010">
    <property type="protein sequence ID" value="KAJ3742357.1"/>
    <property type="molecule type" value="Genomic_DNA"/>
</dbReference>
<evidence type="ECO:0000256" key="1">
    <source>
        <dbReference type="SAM" id="Phobius"/>
    </source>
</evidence>
<evidence type="ECO:0000313" key="3">
    <source>
        <dbReference type="Proteomes" id="UP001142393"/>
    </source>
</evidence>
<dbReference type="Proteomes" id="UP001142393">
    <property type="component" value="Unassembled WGS sequence"/>
</dbReference>
<keyword evidence="1" id="KW-0472">Membrane</keyword>
<accession>A0A9W8NX25</accession>
<feature type="transmembrane region" description="Helical" evidence="1">
    <location>
        <begin position="21"/>
        <end position="39"/>
    </location>
</feature>
<keyword evidence="1" id="KW-0812">Transmembrane</keyword>
<dbReference type="AlphaFoldDB" id="A0A9W8NX25"/>
<proteinExistence type="predicted"/>
<comment type="caution">
    <text evidence="2">The sequence shown here is derived from an EMBL/GenBank/DDBJ whole genome shotgun (WGS) entry which is preliminary data.</text>
</comment>
<gene>
    <name evidence="2" type="ORF">DFH05DRAFT_208119</name>
</gene>
<protein>
    <submittedName>
        <fullName evidence="2">Uncharacterized protein</fullName>
    </submittedName>
</protein>